<gene>
    <name evidence="1" type="ORF">MKQ68_15345</name>
</gene>
<dbReference type="InterPro" id="IPR024079">
    <property type="entry name" value="MetalloPept_cat_dom_sf"/>
</dbReference>
<evidence type="ECO:0000313" key="1">
    <source>
        <dbReference type="EMBL" id="UYQ91467.1"/>
    </source>
</evidence>
<keyword evidence="2" id="KW-1185">Reference proteome</keyword>
<protein>
    <submittedName>
        <fullName evidence="1">Uncharacterized protein</fullName>
    </submittedName>
</protein>
<sequence length="269" mass="29457">MAGNIAYAALFTCLMCGCSKADKDSIPEPEVVIPAIPPGESKHFGLTNYYEKYRALVAGTDSIPIVSAAIVSDEALARVEAVCKVVTSTLPKNSVAELRRQRVYLAVFGNTFYPDVLPGWPVGLDAKRYAGGFGPSPTYRACGVHEGDALRNSHDRYRTENIVVHEFGHAVKNMALEVMDGTFKKQIQQLYDKAIAAGKWTNTYAGSNPDEYWAECLQSYFDVNAPGPVGGDGIHNDIWNRERLKTYDPEIFALLDALYGGATLPPGEW</sequence>
<accession>A0ABY6IVR3</accession>
<dbReference type="SUPFAM" id="SSF55486">
    <property type="entry name" value="Metalloproteases ('zincins'), catalytic domain"/>
    <property type="match status" value="1"/>
</dbReference>
<evidence type="ECO:0000313" key="2">
    <source>
        <dbReference type="Proteomes" id="UP001162741"/>
    </source>
</evidence>
<dbReference type="EMBL" id="CP107006">
    <property type="protein sequence ID" value="UYQ91467.1"/>
    <property type="molecule type" value="Genomic_DNA"/>
</dbReference>
<dbReference type="RefSeq" id="WP_264279887.1">
    <property type="nucleotide sequence ID" value="NZ_CP107006.1"/>
</dbReference>
<name>A0ABY6IVR3_9BACT</name>
<organism evidence="1 2">
    <name type="scientific">Chitinophaga horti</name>
    <dbReference type="NCBI Taxonomy" id="2920382"/>
    <lineage>
        <taxon>Bacteria</taxon>
        <taxon>Pseudomonadati</taxon>
        <taxon>Bacteroidota</taxon>
        <taxon>Chitinophagia</taxon>
        <taxon>Chitinophagales</taxon>
        <taxon>Chitinophagaceae</taxon>
        <taxon>Chitinophaga</taxon>
    </lineage>
</organism>
<reference evidence="1" key="1">
    <citation type="submission" date="2022-10" db="EMBL/GenBank/DDBJ databases">
        <title>Chitinophaga sp. nov., isolated from soil.</title>
        <authorList>
            <person name="Jeon C.O."/>
        </authorList>
    </citation>
    <scope>NUCLEOTIDE SEQUENCE</scope>
    <source>
        <strain evidence="1">R8</strain>
    </source>
</reference>
<proteinExistence type="predicted"/>
<dbReference type="Gene3D" id="3.40.390.10">
    <property type="entry name" value="Collagenase (Catalytic Domain)"/>
    <property type="match status" value="1"/>
</dbReference>
<dbReference type="Proteomes" id="UP001162741">
    <property type="component" value="Chromosome"/>
</dbReference>